<dbReference type="KEGG" id="dli:dnl_63130"/>
<accession>A0A975BEX2</accession>
<proteinExistence type="predicted"/>
<dbReference type="RefSeq" id="WP_207689672.1">
    <property type="nucleotide sequence ID" value="NZ_CP061799.1"/>
</dbReference>
<dbReference type="GO" id="GO:0003677">
    <property type="term" value="F:DNA binding"/>
    <property type="evidence" value="ECO:0007669"/>
    <property type="project" value="InterPro"/>
</dbReference>
<dbReference type="AlphaFoldDB" id="A0A975BEX2"/>
<feature type="domain" description="HTH cro/C1-type" evidence="1">
    <location>
        <begin position="8"/>
        <end position="62"/>
    </location>
</feature>
<keyword evidence="3" id="KW-1185">Reference proteome</keyword>
<reference evidence="2" key="1">
    <citation type="journal article" date="2021" name="Microb. Physiol.">
        <title>Proteogenomic Insights into the Physiology of Marine, Sulfate-Reducing, Filamentous Desulfonema limicola and Desulfonema magnum.</title>
        <authorList>
            <person name="Schnaars V."/>
            <person name="Wohlbrand L."/>
            <person name="Scheve S."/>
            <person name="Hinrichs C."/>
            <person name="Reinhardt R."/>
            <person name="Rabus R."/>
        </authorList>
    </citation>
    <scope>NUCLEOTIDE SEQUENCE</scope>
    <source>
        <strain evidence="2">5ac10</strain>
    </source>
</reference>
<gene>
    <name evidence="2" type="ORF">dnl_63130</name>
</gene>
<dbReference type="InterPro" id="IPR010982">
    <property type="entry name" value="Lambda_DNA-bd_dom_sf"/>
</dbReference>
<evidence type="ECO:0000313" key="2">
    <source>
        <dbReference type="EMBL" id="QTA83889.1"/>
    </source>
</evidence>
<dbReference type="SMART" id="SM00530">
    <property type="entry name" value="HTH_XRE"/>
    <property type="match status" value="1"/>
</dbReference>
<evidence type="ECO:0000313" key="3">
    <source>
        <dbReference type="Proteomes" id="UP000663720"/>
    </source>
</evidence>
<dbReference type="InterPro" id="IPR001387">
    <property type="entry name" value="Cro/C1-type_HTH"/>
</dbReference>
<dbReference type="Pfam" id="PF01381">
    <property type="entry name" value="HTH_3"/>
    <property type="match status" value="1"/>
</dbReference>
<organism evidence="2 3">
    <name type="scientific">Desulfonema limicola</name>
    <dbReference type="NCBI Taxonomy" id="45656"/>
    <lineage>
        <taxon>Bacteria</taxon>
        <taxon>Pseudomonadati</taxon>
        <taxon>Thermodesulfobacteriota</taxon>
        <taxon>Desulfobacteria</taxon>
        <taxon>Desulfobacterales</taxon>
        <taxon>Desulfococcaceae</taxon>
        <taxon>Desulfonema</taxon>
    </lineage>
</organism>
<dbReference type="CDD" id="cd00093">
    <property type="entry name" value="HTH_XRE"/>
    <property type="match status" value="1"/>
</dbReference>
<dbReference type="EMBL" id="CP061799">
    <property type="protein sequence ID" value="QTA83889.1"/>
    <property type="molecule type" value="Genomic_DNA"/>
</dbReference>
<evidence type="ECO:0000259" key="1">
    <source>
        <dbReference type="PROSITE" id="PS50943"/>
    </source>
</evidence>
<sequence length="220" mass="25370">MSQIEERIKAVRSFARLTQTEFAERLGITRSHVAKIETGKAKSSQQLIKLICEKFTINEEWLKTGEGMFADENFRVTNFFKIDPLTDKVDNAIKIITKNFAVDDTVKNSTKIDFFKGTIEGTVFSISLTCKSFFEITEEFLKSINEKEKINKEDADSLFQSINDLENKLLNCLLTIFFIKDAFIKDKKTIKKYGIEIIAKLIFLHEQITIEENSSKNKEI</sequence>
<dbReference type="SUPFAM" id="SSF47413">
    <property type="entry name" value="lambda repressor-like DNA-binding domains"/>
    <property type="match status" value="1"/>
</dbReference>
<dbReference type="PROSITE" id="PS50943">
    <property type="entry name" value="HTH_CROC1"/>
    <property type="match status" value="1"/>
</dbReference>
<dbReference type="Gene3D" id="1.10.260.40">
    <property type="entry name" value="lambda repressor-like DNA-binding domains"/>
    <property type="match status" value="1"/>
</dbReference>
<protein>
    <submittedName>
        <fullName evidence="2">HTH domain-containing protein, Cro/C1-type</fullName>
    </submittedName>
</protein>
<name>A0A975BEX2_9BACT</name>
<dbReference type="Proteomes" id="UP000663720">
    <property type="component" value="Chromosome"/>
</dbReference>